<feature type="region of interest" description="Disordered" evidence="1">
    <location>
        <begin position="22"/>
        <end position="133"/>
    </location>
</feature>
<accession>A0ABY7D593</accession>
<organism evidence="2 3">
    <name type="scientific">Puccinia triticina</name>
    <dbReference type="NCBI Taxonomy" id="208348"/>
    <lineage>
        <taxon>Eukaryota</taxon>
        <taxon>Fungi</taxon>
        <taxon>Dikarya</taxon>
        <taxon>Basidiomycota</taxon>
        <taxon>Pucciniomycotina</taxon>
        <taxon>Pucciniomycetes</taxon>
        <taxon>Pucciniales</taxon>
        <taxon>Pucciniaceae</taxon>
        <taxon>Puccinia</taxon>
    </lineage>
</organism>
<reference evidence="2" key="1">
    <citation type="submission" date="2022-10" db="EMBL/GenBank/DDBJ databases">
        <title>Puccinia triticina Genome sequencing and assembly.</title>
        <authorList>
            <person name="Li C."/>
        </authorList>
    </citation>
    <scope>NUCLEOTIDE SEQUENCE</scope>
    <source>
        <strain evidence="2">Pt15</strain>
    </source>
</reference>
<name>A0ABY7D593_9BASI</name>
<evidence type="ECO:0000313" key="2">
    <source>
        <dbReference type="EMBL" id="WAQ91852.1"/>
    </source>
</evidence>
<sequence>MVTTRNAAYTAATSIVAARALRQQRRARTAEEEILGLPRAGPPKPNRRQRRSTSAKATEPPVPAPAEEHEQMHQDPGQQDNTVVEMQPPPAPQASVSSAASHATVRPAHSNDQPQAVDHAPRPQSQRPWWGPIRNAPVPNSPASISKPTESLFQFASGVPTTKPESKPLEAGGQVPELNAFPGLAGLPPRDSTYTAQRQQMITKAATAVMAHMNGQDVSRSDYVDILEGMLVDPEMRTRLPPVLVEQYDAAAQGERPTLYNGGLIERFIHATKRATDVTARIMMTNKNARRERRARKSRNRPSPSPYETPIPTPHMAEPLDLTPPAMAGPSRDEREDSRNEFLNHQQAQAPMAARPSRPLIFSQPLTEANLHRRAQIVPNKGKARETSGLCEEERSGVVRTAKGAVRAAPYPRRASGETRAQSLAAEVAHFEPTPDESRYSVYSASTGQQQSDAQRMGGSVKDGIKRMHEPNTAEWEYVQHARQNMEEIRSTKGPEMAAKVHAGYFLLCYDLMTTKNVDFLSEALLEHISDTSRPPNSQIVPTPQASGSCPPPPPNGQLVPGPDPPSNSQLVPGPQASGSQLKRFDEIPSPPEQVCIHPNFGKGTVSFCRVFEPDSSSGLPHRKIMLDTPMRPSPDA</sequence>
<feature type="compositionally biased region" description="Basic residues" evidence="1">
    <location>
        <begin position="288"/>
        <end position="300"/>
    </location>
</feature>
<feature type="region of interest" description="Disordered" evidence="1">
    <location>
        <begin position="615"/>
        <end position="637"/>
    </location>
</feature>
<feature type="compositionally biased region" description="Pro residues" evidence="1">
    <location>
        <begin position="303"/>
        <end position="313"/>
    </location>
</feature>
<evidence type="ECO:0000313" key="3">
    <source>
        <dbReference type="Proteomes" id="UP001164743"/>
    </source>
</evidence>
<protein>
    <submittedName>
        <fullName evidence="2">Uncharacterized protein</fullName>
    </submittedName>
</protein>
<evidence type="ECO:0000256" key="1">
    <source>
        <dbReference type="SAM" id="MobiDB-lite"/>
    </source>
</evidence>
<feature type="region of interest" description="Disordered" evidence="1">
    <location>
        <begin position="285"/>
        <end position="339"/>
    </location>
</feature>
<feature type="compositionally biased region" description="Pro residues" evidence="1">
    <location>
        <begin position="550"/>
        <end position="566"/>
    </location>
</feature>
<dbReference type="EMBL" id="CP110435">
    <property type="protein sequence ID" value="WAQ91852.1"/>
    <property type="molecule type" value="Genomic_DNA"/>
</dbReference>
<gene>
    <name evidence="2" type="ORF">PtA15_15A244</name>
</gene>
<proteinExistence type="predicted"/>
<feature type="region of interest" description="Disordered" evidence="1">
    <location>
        <begin position="531"/>
        <end position="595"/>
    </location>
</feature>
<feature type="compositionally biased region" description="Polar residues" evidence="1">
    <location>
        <begin position="567"/>
        <end position="581"/>
    </location>
</feature>
<dbReference type="Proteomes" id="UP001164743">
    <property type="component" value="Chromosome 15A"/>
</dbReference>
<feature type="compositionally biased region" description="Polar residues" evidence="1">
    <location>
        <begin position="532"/>
        <end position="548"/>
    </location>
</feature>
<dbReference type="GeneID" id="77804326"/>
<keyword evidence="3" id="KW-1185">Reference proteome</keyword>
<dbReference type="RefSeq" id="XP_053027407.1">
    <property type="nucleotide sequence ID" value="XM_053163431.1"/>
</dbReference>